<feature type="transmembrane region" description="Helical" evidence="1">
    <location>
        <begin position="209"/>
        <end position="230"/>
    </location>
</feature>
<keyword evidence="1" id="KW-1133">Transmembrane helix</keyword>
<dbReference type="Pfam" id="PF04403">
    <property type="entry name" value="PqiA"/>
    <property type="match status" value="1"/>
</dbReference>
<evidence type="ECO:0000256" key="1">
    <source>
        <dbReference type="SAM" id="Phobius"/>
    </source>
</evidence>
<dbReference type="AlphaFoldDB" id="A0A161GM36"/>
<reference evidence="2 3" key="1">
    <citation type="submission" date="2015-09" db="EMBL/GenBank/DDBJ databases">
        <title>Complete genome sequence of Defluviimonas alba cai42t isolated from an oilfield in Xinjiang.</title>
        <authorList>
            <person name="Geng S."/>
            <person name="Pan X."/>
            <person name="Wu X."/>
        </authorList>
    </citation>
    <scope>NUCLEOTIDE SEQUENCE [LARGE SCALE GENOMIC DNA]</scope>
    <source>
        <strain evidence="3">cai42</strain>
    </source>
</reference>
<dbReference type="OrthoDB" id="5291921at2"/>
<dbReference type="InterPro" id="IPR007498">
    <property type="entry name" value="PqiA-like"/>
</dbReference>
<accession>A0A161GM36</accession>
<protein>
    <submittedName>
        <fullName evidence="2">Paraquat-inducible protein A</fullName>
    </submittedName>
</protein>
<name>A0A161GM36_9RHOB</name>
<evidence type="ECO:0000313" key="3">
    <source>
        <dbReference type="Proteomes" id="UP000076128"/>
    </source>
</evidence>
<keyword evidence="1" id="KW-0812">Transmembrane</keyword>
<dbReference type="KEGG" id="daa:AKL17_2076"/>
<dbReference type="STRING" id="1335048.AKL17_2076"/>
<organism evidence="2 3">
    <name type="scientific">Frigidibacter mobilis</name>
    <dbReference type="NCBI Taxonomy" id="1335048"/>
    <lineage>
        <taxon>Bacteria</taxon>
        <taxon>Pseudomonadati</taxon>
        <taxon>Pseudomonadota</taxon>
        <taxon>Alphaproteobacteria</taxon>
        <taxon>Rhodobacterales</taxon>
        <taxon>Paracoccaceae</taxon>
        <taxon>Frigidibacter</taxon>
    </lineage>
</organism>
<feature type="transmembrane region" description="Helical" evidence="1">
    <location>
        <begin position="185"/>
        <end position="203"/>
    </location>
</feature>
<keyword evidence="1" id="KW-0472">Membrane</keyword>
<gene>
    <name evidence="2" type="ORF">AKL17_2076</name>
</gene>
<sequence>MPGLAASALDPAPIGIKLSRQTGVRGRVQESAHQQGETIASGPGPAALERLRACPHCDALYQMAPVAPRERAVCTRCGAVLIAPRARAFSRIIALAVTALILMGAAIFLPFLDLSASGMHSRASVLDAVLAFSQGMMLPLSVAVGALIVVIPALRLSLILYTLAPMMRGGPALPRAGQAFRLADALKPWSMAEIFLIGVAVALVKVAGIATVTPGPAFWAFCGLVVVTVLHDDVMDAESVWQAIERRESARRNAPEPAASRT</sequence>
<dbReference type="EMBL" id="CP012661">
    <property type="protein sequence ID" value="AMY69323.1"/>
    <property type="molecule type" value="Genomic_DNA"/>
</dbReference>
<dbReference type="Proteomes" id="UP000076128">
    <property type="component" value="Chromosome"/>
</dbReference>
<feature type="transmembrane region" description="Helical" evidence="1">
    <location>
        <begin position="92"/>
        <end position="112"/>
    </location>
</feature>
<feature type="transmembrane region" description="Helical" evidence="1">
    <location>
        <begin position="140"/>
        <end position="164"/>
    </location>
</feature>
<keyword evidence="3" id="KW-1185">Reference proteome</keyword>
<evidence type="ECO:0000313" key="2">
    <source>
        <dbReference type="EMBL" id="AMY69323.1"/>
    </source>
</evidence>
<dbReference type="PATRIC" id="fig|1335048.3.peg.2166"/>
<proteinExistence type="predicted"/>